<reference evidence="2" key="1">
    <citation type="submission" date="2019-11" db="EMBL/GenBank/DDBJ databases">
        <authorList>
            <person name="Feng L."/>
        </authorList>
    </citation>
    <scope>NUCLEOTIDE SEQUENCE</scope>
    <source>
        <strain evidence="2">CParaputrificumLFYP93</strain>
    </source>
</reference>
<feature type="transmembrane region" description="Helical" evidence="1">
    <location>
        <begin position="61"/>
        <end position="77"/>
    </location>
</feature>
<feature type="transmembrane region" description="Helical" evidence="1">
    <location>
        <begin position="97"/>
        <end position="117"/>
    </location>
</feature>
<name>A0A6N3FSK0_9CLOT</name>
<dbReference type="RefSeq" id="WP_156562099.1">
    <property type="nucleotide sequence ID" value="NZ_CACRTV010000063.1"/>
</dbReference>
<keyword evidence="1" id="KW-0812">Transmembrane</keyword>
<evidence type="ECO:0000313" key="2">
    <source>
        <dbReference type="EMBL" id="VYU54513.1"/>
    </source>
</evidence>
<feature type="transmembrane region" description="Helical" evidence="1">
    <location>
        <begin position="7"/>
        <end position="25"/>
    </location>
</feature>
<accession>A0A6N3FSK0</accession>
<organism evidence="2">
    <name type="scientific">Clostridium paraputrificum</name>
    <dbReference type="NCBI Taxonomy" id="29363"/>
    <lineage>
        <taxon>Bacteria</taxon>
        <taxon>Bacillati</taxon>
        <taxon>Bacillota</taxon>
        <taxon>Clostridia</taxon>
        <taxon>Eubacteriales</taxon>
        <taxon>Clostridiaceae</taxon>
        <taxon>Clostridium</taxon>
    </lineage>
</organism>
<sequence length="151" mass="17824">MKDRYKLIIIHLILFISALGIGVITEKPYRYVNEFSWVILLVNTMLFLILIKKFKVKENSIIKYLLIILGIFIILIIDKDYFYSSYVQSTPDIMFPYSILILSNVLILPFVSIFDYIYTLNLFNISFIIIPLYIIILMIASKKVLKLNEKR</sequence>
<proteinExistence type="predicted"/>
<feature type="transmembrane region" description="Helical" evidence="1">
    <location>
        <begin position="122"/>
        <end position="141"/>
    </location>
</feature>
<keyword evidence="1" id="KW-0472">Membrane</keyword>
<evidence type="ECO:0000256" key="1">
    <source>
        <dbReference type="SAM" id="Phobius"/>
    </source>
</evidence>
<keyword evidence="1" id="KW-1133">Transmembrane helix</keyword>
<protein>
    <submittedName>
        <fullName evidence="2">Uncharacterized protein</fullName>
    </submittedName>
</protein>
<dbReference type="AlphaFoldDB" id="A0A6N3FSK0"/>
<gene>
    <name evidence="2" type="ORF">CPLFYP93_02673</name>
</gene>
<dbReference type="EMBL" id="CACRTV010000063">
    <property type="protein sequence ID" value="VYU54513.1"/>
    <property type="molecule type" value="Genomic_DNA"/>
</dbReference>
<feature type="transmembrane region" description="Helical" evidence="1">
    <location>
        <begin position="31"/>
        <end position="49"/>
    </location>
</feature>